<dbReference type="AlphaFoldDB" id="A0A1Z5KQ31"/>
<name>A0A1Z5KQ31_FISSO</name>
<gene>
    <name evidence="1" type="ORF">FisN_2Hu133</name>
</gene>
<evidence type="ECO:0000313" key="2">
    <source>
        <dbReference type="Proteomes" id="UP000198406"/>
    </source>
</evidence>
<dbReference type="InParanoid" id="A0A1Z5KQ31"/>
<proteinExistence type="predicted"/>
<accession>A0A1Z5KQ31</accession>
<evidence type="ECO:0000313" key="1">
    <source>
        <dbReference type="EMBL" id="GAX28048.1"/>
    </source>
</evidence>
<dbReference type="EMBL" id="BDSP01000264">
    <property type="protein sequence ID" value="GAX28048.1"/>
    <property type="molecule type" value="Genomic_DNA"/>
</dbReference>
<comment type="caution">
    <text evidence="1">The sequence shown here is derived from an EMBL/GenBank/DDBJ whole genome shotgun (WGS) entry which is preliminary data.</text>
</comment>
<dbReference type="Proteomes" id="UP000198406">
    <property type="component" value="Unassembled WGS sequence"/>
</dbReference>
<protein>
    <submittedName>
        <fullName evidence="1">Uncharacterized protein</fullName>
    </submittedName>
</protein>
<reference evidence="1 2" key="1">
    <citation type="journal article" date="2015" name="Plant Cell">
        <title>Oil accumulation by the oleaginous diatom Fistulifera solaris as revealed by the genome and transcriptome.</title>
        <authorList>
            <person name="Tanaka T."/>
            <person name="Maeda Y."/>
            <person name="Veluchamy A."/>
            <person name="Tanaka M."/>
            <person name="Abida H."/>
            <person name="Marechal E."/>
            <person name="Bowler C."/>
            <person name="Muto M."/>
            <person name="Sunaga Y."/>
            <person name="Tanaka M."/>
            <person name="Yoshino T."/>
            <person name="Taniguchi T."/>
            <person name="Fukuda Y."/>
            <person name="Nemoto M."/>
            <person name="Matsumoto M."/>
            <person name="Wong P.S."/>
            <person name="Aburatani S."/>
            <person name="Fujibuchi W."/>
        </authorList>
    </citation>
    <scope>NUCLEOTIDE SEQUENCE [LARGE SCALE GENOMIC DNA]</scope>
    <source>
        <strain evidence="1 2">JPCC DA0580</strain>
    </source>
</reference>
<sequence>MNSTENPETMTEQHWVSAKILVPAILTNHLTGESVRTDINLIDYMGPTSKYGQHKGNTLNPFMAEHWKPHVFPDLKDDSKASIAIITQHLVQMCAQDGFGLVYHQYHHQQLVYKCKRRFLSKGKLPSSRKKRPTEKQYRCQLRLPFAFSHHEWHFSAGSGRASHCFHEREAIKNGSKKRKKSNDESLSAEDAFLLCGEEGEPSRTHFTHGHLWNELCEICDNSNDAVTRHMEERLQQIIAECHSLRKQRRR</sequence>
<keyword evidence="2" id="KW-1185">Reference proteome</keyword>
<organism evidence="1 2">
    <name type="scientific">Fistulifera solaris</name>
    <name type="common">Oleaginous diatom</name>
    <dbReference type="NCBI Taxonomy" id="1519565"/>
    <lineage>
        <taxon>Eukaryota</taxon>
        <taxon>Sar</taxon>
        <taxon>Stramenopiles</taxon>
        <taxon>Ochrophyta</taxon>
        <taxon>Bacillariophyta</taxon>
        <taxon>Bacillariophyceae</taxon>
        <taxon>Bacillariophycidae</taxon>
        <taxon>Naviculales</taxon>
        <taxon>Naviculaceae</taxon>
        <taxon>Fistulifera</taxon>
    </lineage>
</organism>